<sequence>MSPSDSPMPMFHWNPVVDYDEWLEFEPNLHREDEGEMATTSDSEIWQEPPATVYPLRTWEERAAAAVATVKRKLKELEEMEEEEEEKKKNKKKAMSPDASPAAAAPKERAGVVRAAVKKKMKEMMKKMKEMMTKFMFELKLKLKLSQKDVLFQEKF</sequence>
<comment type="caution">
    <text evidence="2">The sequence shown here is derived from an EMBL/GenBank/DDBJ whole genome shotgun (WGS) entry which is preliminary data.</text>
</comment>
<dbReference type="Proteomes" id="UP000091967">
    <property type="component" value="Unassembled WGS sequence"/>
</dbReference>
<proteinExistence type="predicted"/>
<reference evidence="2 3" key="1">
    <citation type="submission" date="2016-06" db="EMBL/GenBank/DDBJ databases">
        <title>Living apart together: crosstalk between the core and supernumerary genomes in a fungal plant pathogen.</title>
        <authorList>
            <person name="Vanheule A."/>
            <person name="Audenaert K."/>
            <person name="Warris S."/>
            <person name="Van De Geest H."/>
            <person name="Schijlen E."/>
            <person name="Hofte M."/>
            <person name="De Saeger S."/>
            <person name="Haesaert G."/>
            <person name="Waalwijk C."/>
            <person name="Van Der Lee T."/>
        </authorList>
    </citation>
    <scope>NUCLEOTIDE SEQUENCE [LARGE SCALE GENOMIC DNA]</scope>
    <source>
        <strain evidence="2 3">2516</strain>
    </source>
</reference>
<dbReference type="EMBL" id="LYXU01000001">
    <property type="protein sequence ID" value="OBS28119.1"/>
    <property type="molecule type" value="Genomic_DNA"/>
</dbReference>
<feature type="region of interest" description="Disordered" evidence="1">
    <location>
        <begin position="78"/>
        <end position="112"/>
    </location>
</feature>
<gene>
    <name evidence="2" type="ORF">FPOA_02059</name>
</gene>
<evidence type="ECO:0000313" key="2">
    <source>
        <dbReference type="EMBL" id="OBS28119.1"/>
    </source>
</evidence>
<protein>
    <submittedName>
        <fullName evidence="2">Uncharacterized protein</fullName>
    </submittedName>
</protein>
<evidence type="ECO:0000313" key="3">
    <source>
        <dbReference type="Proteomes" id="UP000091967"/>
    </source>
</evidence>
<accession>A0A1B8B5X4</accession>
<organism evidence="2 3">
    <name type="scientific">Fusarium poae</name>
    <dbReference type="NCBI Taxonomy" id="36050"/>
    <lineage>
        <taxon>Eukaryota</taxon>
        <taxon>Fungi</taxon>
        <taxon>Dikarya</taxon>
        <taxon>Ascomycota</taxon>
        <taxon>Pezizomycotina</taxon>
        <taxon>Sordariomycetes</taxon>
        <taxon>Hypocreomycetidae</taxon>
        <taxon>Hypocreales</taxon>
        <taxon>Nectriaceae</taxon>
        <taxon>Fusarium</taxon>
    </lineage>
</organism>
<evidence type="ECO:0000256" key="1">
    <source>
        <dbReference type="SAM" id="MobiDB-lite"/>
    </source>
</evidence>
<name>A0A1B8B5X4_FUSPO</name>
<keyword evidence="3" id="KW-1185">Reference proteome</keyword>
<dbReference type="OMA" id="RPICKSS"/>
<dbReference type="AlphaFoldDB" id="A0A1B8B5X4"/>
<feature type="compositionally biased region" description="Low complexity" evidence="1">
    <location>
        <begin position="96"/>
        <end position="105"/>
    </location>
</feature>